<evidence type="ECO:0000313" key="2">
    <source>
        <dbReference type="EMBL" id="JAS62483.1"/>
    </source>
</evidence>
<dbReference type="InterPro" id="IPR011009">
    <property type="entry name" value="Kinase-like_dom_sf"/>
</dbReference>
<organism evidence="2">
    <name type="scientific">Cuerna arida</name>
    <dbReference type="NCBI Taxonomy" id="1464854"/>
    <lineage>
        <taxon>Eukaryota</taxon>
        <taxon>Metazoa</taxon>
        <taxon>Ecdysozoa</taxon>
        <taxon>Arthropoda</taxon>
        <taxon>Hexapoda</taxon>
        <taxon>Insecta</taxon>
        <taxon>Pterygota</taxon>
        <taxon>Neoptera</taxon>
        <taxon>Paraneoptera</taxon>
        <taxon>Hemiptera</taxon>
        <taxon>Auchenorrhyncha</taxon>
        <taxon>Membracoidea</taxon>
        <taxon>Cicadellidae</taxon>
        <taxon>Cicadellinae</taxon>
        <taxon>Proconiini</taxon>
        <taxon>Cuerna</taxon>
    </lineage>
</organism>
<sequence>SILDQKNMMSITVDSLNPYWLNDNFLVQVLQSVEDAAQEVKVIKYRCQRAVPPGANYLSNLFRVSVEYRTDQVKTVSLIIKTPLESGFIREMMEKLRADTQEIKMYNTILPKMYALSSLRISPTPFFCPLDNFLVLEDLRENGYKMADRLQQLDFVHCQRFLESLARMHALSVLTRQKHPELFEFRQHPFFPKDDDPQGIMKEQIFKSLKRLVDTLEKLGGCERYVGMIRKISDHFWDKMVEITTPGSGLLVLNHGDTWTNNIMFKYNNTGDVIDAKLVDFQLSHLNSFAMDIILFWFSSANEIVRDHHRDELFEVYRQTLNTTLSELQCTEALSKEDFDLEIKSKAPYAIQVMQGLLVIAMADPQCVSEFTTTETNDALMYSFLQNFKSKYYKQKLPSILAQIEEFGAFQ</sequence>
<dbReference type="Pfam" id="PF02958">
    <property type="entry name" value="EcKL"/>
    <property type="match status" value="1"/>
</dbReference>
<dbReference type="PANTHER" id="PTHR11012">
    <property type="entry name" value="PROTEIN KINASE-LIKE DOMAIN-CONTAINING"/>
    <property type="match status" value="1"/>
</dbReference>
<dbReference type="InterPro" id="IPR004119">
    <property type="entry name" value="EcKL"/>
</dbReference>
<dbReference type="SMART" id="SM00587">
    <property type="entry name" value="CHK"/>
    <property type="match status" value="1"/>
</dbReference>
<protein>
    <recommendedName>
        <fullName evidence="1">CHK kinase-like domain-containing protein</fullName>
    </recommendedName>
</protein>
<dbReference type="AlphaFoldDB" id="A0A1B6GJL2"/>
<dbReference type="EMBL" id="GECZ01007286">
    <property type="protein sequence ID" value="JAS62483.1"/>
    <property type="molecule type" value="Transcribed_RNA"/>
</dbReference>
<dbReference type="InterPro" id="IPR015897">
    <property type="entry name" value="CHK_kinase-like"/>
</dbReference>
<dbReference type="SUPFAM" id="SSF56112">
    <property type="entry name" value="Protein kinase-like (PK-like)"/>
    <property type="match status" value="1"/>
</dbReference>
<feature type="domain" description="CHK kinase-like" evidence="1">
    <location>
        <begin position="134"/>
        <end position="327"/>
    </location>
</feature>
<reference evidence="2" key="1">
    <citation type="submission" date="2015-11" db="EMBL/GenBank/DDBJ databases">
        <title>De novo transcriptome assembly of four potential Pierce s Disease insect vectors from Arizona vineyards.</title>
        <authorList>
            <person name="Tassone E.E."/>
        </authorList>
    </citation>
    <scope>NUCLEOTIDE SEQUENCE</scope>
</reference>
<gene>
    <name evidence="2" type="ORF">g.9637</name>
</gene>
<accession>A0A1B6GJL2</accession>
<evidence type="ECO:0000259" key="1">
    <source>
        <dbReference type="SMART" id="SM00587"/>
    </source>
</evidence>
<name>A0A1B6GJL2_9HEMI</name>
<dbReference type="PANTHER" id="PTHR11012:SF56">
    <property type="entry name" value="CHK KINASE-LIKE DOMAIN-CONTAINING PROTEIN-RELATED"/>
    <property type="match status" value="1"/>
</dbReference>
<proteinExistence type="predicted"/>
<feature type="non-terminal residue" evidence="2">
    <location>
        <position position="1"/>
    </location>
</feature>
<dbReference type="Gene3D" id="3.90.1200.10">
    <property type="match status" value="1"/>
</dbReference>